<dbReference type="GO" id="GO:0016746">
    <property type="term" value="F:acyltransferase activity"/>
    <property type="evidence" value="ECO:0007669"/>
    <property type="project" value="UniProtKB-KW"/>
</dbReference>
<reference evidence="3" key="1">
    <citation type="journal article" date="2019" name="Int. J. Syst. Evol. Microbiol.">
        <title>The Global Catalogue of Microorganisms (GCM) 10K type strain sequencing project: providing services to taxonomists for standard genome sequencing and annotation.</title>
        <authorList>
            <consortium name="The Broad Institute Genomics Platform"/>
            <consortium name="The Broad Institute Genome Sequencing Center for Infectious Disease"/>
            <person name="Wu L."/>
            <person name="Ma J."/>
        </authorList>
    </citation>
    <scope>NUCLEOTIDE SEQUENCE [LARGE SCALE GENOMIC DNA]</scope>
    <source>
        <strain evidence="3">CCM 8691</strain>
    </source>
</reference>
<protein>
    <submittedName>
        <fullName evidence="2">GNAT family N-acetyltransferase</fullName>
        <ecNumber evidence="2">2.3.-.-</ecNumber>
    </submittedName>
</protein>
<feature type="domain" description="N-acetyltransferase" evidence="1">
    <location>
        <begin position="14"/>
        <end position="171"/>
    </location>
</feature>
<dbReference type="Gene3D" id="3.40.630.30">
    <property type="match status" value="1"/>
</dbReference>
<sequence length="180" mass="20767">MDFDLQPSLKNDLITVIPLKDEDFDSLYAVASDPLIWEQHPNKDRYKKSVFETFFKGAIESRSAFIVYDNITGEVVGSSRFYDFEENNSIVVGYTFIGRKFWGKGYNASLKKLMLDYAFQLVDKVILHIGATNFRSQKAAEKLGAVKISEIEIAYYGEAIKWNFVYQIEKDKWQSKLDAI</sequence>
<dbReference type="InterPro" id="IPR000182">
    <property type="entry name" value="GNAT_dom"/>
</dbReference>
<dbReference type="SUPFAM" id="SSF55729">
    <property type="entry name" value="Acyl-CoA N-acyltransferases (Nat)"/>
    <property type="match status" value="1"/>
</dbReference>
<evidence type="ECO:0000313" key="2">
    <source>
        <dbReference type="EMBL" id="MFC4213317.1"/>
    </source>
</evidence>
<dbReference type="Pfam" id="PF13302">
    <property type="entry name" value="Acetyltransf_3"/>
    <property type="match status" value="1"/>
</dbReference>
<dbReference type="EMBL" id="JBHSBW010000016">
    <property type="protein sequence ID" value="MFC4213317.1"/>
    <property type="molecule type" value="Genomic_DNA"/>
</dbReference>
<comment type="caution">
    <text evidence="2">The sequence shown here is derived from an EMBL/GenBank/DDBJ whole genome shotgun (WGS) entry which is preliminary data.</text>
</comment>
<evidence type="ECO:0000313" key="3">
    <source>
        <dbReference type="Proteomes" id="UP001595789"/>
    </source>
</evidence>
<proteinExistence type="predicted"/>
<keyword evidence="2" id="KW-0012">Acyltransferase</keyword>
<dbReference type="EC" id="2.3.-.-" evidence="2"/>
<keyword evidence="2" id="KW-0808">Transferase</keyword>
<accession>A0ABV8PH60</accession>
<dbReference type="Proteomes" id="UP001595789">
    <property type="component" value="Unassembled WGS sequence"/>
</dbReference>
<evidence type="ECO:0000259" key="1">
    <source>
        <dbReference type="PROSITE" id="PS51186"/>
    </source>
</evidence>
<keyword evidence="3" id="KW-1185">Reference proteome</keyword>
<dbReference type="RefSeq" id="WP_378988425.1">
    <property type="nucleotide sequence ID" value="NZ_JBHSBW010000016.1"/>
</dbReference>
<gene>
    <name evidence="2" type="ORF">ACFOWA_19135</name>
</gene>
<dbReference type="InterPro" id="IPR016181">
    <property type="entry name" value="Acyl_CoA_acyltransferase"/>
</dbReference>
<organism evidence="2 3">
    <name type="scientific">Pedobacter lithocola</name>
    <dbReference type="NCBI Taxonomy" id="1908239"/>
    <lineage>
        <taxon>Bacteria</taxon>
        <taxon>Pseudomonadati</taxon>
        <taxon>Bacteroidota</taxon>
        <taxon>Sphingobacteriia</taxon>
        <taxon>Sphingobacteriales</taxon>
        <taxon>Sphingobacteriaceae</taxon>
        <taxon>Pedobacter</taxon>
    </lineage>
</organism>
<name>A0ABV8PH60_9SPHI</name>
<dbReference type="PROSITE" id="PS51186">
    <property type="entry name" value="GNAT"/>
    <property type="match status" value="1"/>
</dbReference>
<dbReference type="PANTHER" id="PTHR43610">
    <property type="entry name" value="BLL6696 PROTEIN"/>
    <property type="match status" value="1"/>
</dbReference>
<dbReference type="PANTHER" id="PTHR43610:SF1">
    <property type="entry name" value="N-ACETYLTRANSFERASE DOMAIN-CONTAINING PROTEIN"/>
    <property type="match status" value="1"/>
</dbReference>